<protein>
    <submittedName>
        <fullName evidence="3">Uncharacterized protein</fullName>
    </submittedName>
</protein>
<dbReference type="AlphaFoldDB" id="A0A8J9W370"/>
<feature type="region of interest" description="Disordered" evidence="1">
    <location>
        <begin position="130"/>
        <end position="155"/>
    </location>
</feature>
<dbReference type="OrthoDB" id="6783084at2759"/>
<dbReference type="Proteomes" id="UP000838878">
    <property type="component" value="Chromosome 4"/>
</dbReference>
<feature type="non-terminal residue" evidence="3">
    <location>
        <position position="155"/>
    </location>
</feature>
<reference evidence="3" key="1">
    <citation type="submission" date="2021-12" db="EMBL/GenBank/DDBJ databases">
        <authorList>
            <person name="Martin H S."/>
        </authorList>
    </citation>
    <scope>NUCLEOTIDE SEQUENCE</scope>
</reference>
<feature type="signal peptide" evidence="2">
    <location>
        <begin position="1"/>
        <end position="18"/>
    </location>
</feature>
<keyword evidence="2" id="KW-0732">Signal</keyword>
<evidence type="ECO:0000256" key="1">
    <source>
        <dbReference type="SAM" id="MobiDB-lite"/>
    </source>
</evidence>
<accession>A0A8J9W370</accession>
<gene>
    <name evidence="3" type="ORF">BINO364_LOCUS10519</name>
</gene>
<feature type="chain" id="PRO_5035427212" evidence="2">
    <location>
        <begin position="19"/>
        <end position="155"/>
    </location>
</feature>
<keyword evidence="4" id="KW-1185">Reference proteome</keyword>
<organism evidence="3 4">
    <name type="scientific">Brenthis ino</name>
    <name type="common">lesser marbled fritillary</name>
    <dbReference type="NCBI Taxonomy" id="405034"/>
    <lineage>
        <taxon>Eukaryota</taxon>
        <taxon>Metazoa</taxon>
        <taxon>Ecdysozoa</taxon>
        <taxon>Arthropoda</taxon>
        <taxon>Hexapoda</taxon>
        <taxon>Insecta</taxon>
        <taxon>Pterygota</taxon>
        <taxon>Neoptera</taxon>
        <taxon>Endopterygota</taxon>
        <taxon>Lepidoptera</taxon>
        <taxon>Glossata</taxon>
        <taxon>Ditrysia</taxon>
        <taxon>Papilionoidea</taxon>
        <taxon>Nymphalidae</taxon>
        <taxon>Heliconiinae</taxon>
        <taxon>Argynnini</taxon>
        <taxon>Brenthis</taxon>
    </lineage>
</organism>
<name>A0A8J9W370_9NEOP</name>
<evidence type="ECO:0000313" key="4">
    <source>
        <dbReference type="Proteomes" id="UP000838878"/>
    </source>
</evidence>
<dbReference type="EMBL" id="OV170224">
    <property type="protein sequence ID" value="CAH0724872.1"/>
    <property type="molecule type" value="Genomic_DNA"/>
</dbReference>
<proteinExistence type="predicted"/>
<sequence length="155" mass="16142">MQRATLLVLAAIVAMALAEGQYYVPRSYYVIDAEGHASAPVPLRRLRRSVGPYPYVPSGRSTNAQAIAVGPNSSATATATNNAAPSLLTKSDIGEGGWDVPRYTYGSANPKALSAGQTRRQFGPVLDGRSVSASTSVGIDSSGKGYYDQSASVSN</sequence>
<evidence type="ECO:0000313" key="3">
    <source>
        <dbReference type="EMBL" id="CAH0724872.1"/>
    </source>
</evidence>
<evidence type="ECO:0000256" key="2">
    <source>
        <dbReference type="SAM" id="SignalP"/>
    </source>
</evidence>